<dbReference type="AlphaFoldDB" id="A0AAN8Z3D8"/>
<accession>A0AAN8Z3D8</accession>
<evidence type="ECO:0000256" key="1">
    <source>
        <dbReference type="SAM" id="MobiDB-lite"/>
    </source>
</evidence>
<evidence type="ECO:0000313" key="4">
    <source>
        <dbReference type="Proteomes" id="UP001370490"/>
    </source>
</evidence>
<dbReference type="InterPro" id="IPR036047">
    <property type="entry name" value="F-box-like_dom_sf"/>
</dbReference>
<feature type="domain" description="F-box" evidence="2">
    <location>
        <begin position="20"/>
        <end position="68"/>
    </location>
</feature>
<dbReference type="Gene3D" id="1.20.1280.50">
    <property type="match status" value="1"/>
</dbReference>
<feature type="region of interest" description="Disordered" evidence="1">
    <location>
        <begin position="1"/>
        <end position="22"/>
    </location>
</feature>
<dbReference type="PANTHER" id="PTHR31293">
    <property type="entry name" value="RNI-LIKE SUPERFAMILY PROTEIN"/>
    <property type="match status" value="1"/>
</dbReference>
<organism evidence="3 4">
    <name type="scientific">Dillenia turbinata</name>
    <dbReference type="NCBI Taxonomy" id="194707"/>
    <lineage>
        <taxon>Eukaryota</taxon>
        <taxon>Viridiplantae</taxon>
        <taxon>Streptophyta</taxon>
        <taxon>Embryophyta</taxon>
        <taxon>Tracheophyta</taxon>
        <taxon>Spermatophyta</taxon>
        <taxon>Magnoliopsida</taxon>
        <taxon>eudicotyledons</taxon>
        <taxon>Gunneridae</taxon>
        <taxon>Pentapetalae</taxon>
        <taxon>Dilleniales</taxon>
        <taxon>Dilleniaceae</taxon>
        <taxon>Dillenia</taxon>
    </lineage>
</organism>
<dbReference type="InterPro" id="IPR001810">
    <property type="entry name" value="F-box_dom"/>
</dbReference>
<name>A0AAN8Z3D8_9MAGN</name>
<dbReference type="PANTHER" id="PTHR31293:SF12">
    <property type="entry name" value="RNI-LIKE SUPERFAMILY PROTEIN"/>
    <property type="match status" value="1"/>
</dbReference>
<dbReference type="Proteomes" id="UP001370490">
    <property type="component" value="Unassembled WGS sequence"/>
</dbReference>
<reference evidence="3 4" key="1">
    <citation type="submission" date="2023-12" db="EMBL/GenBank/DDBJ databases">
        <title>A high-quality genome assembly for Dillenia turbinata (Dilleniales).</title>
        <authorList>
            <person name="Chanderbali A."/>
        </authorList>
    </citation>
    <scope>NUCLEOTIDE SEQUENCE [LARGE SCALE GENOMIC DNA]</scope>
    <source>
        <strain evidence="3">LSX21</strain>
        <tissue evidence="3">Leaf</tissue>
    </source>
</reference>
<feature type="compositionally biased region" description="Polar residues" evidence="1">
    <location>
        <begin position="1"/>
        <end position="12"/>
    </location>
</feature>
<dbReference type="InterPro" id="IPR055294">
    <property type="entry name" value="FBL60-like"/>
</dbReference>
<protein>
    <submittedName>
        <fullName evidence="3">F-box domain</fullName>
    </submittedName>
</protein>
<proteinExistence type="predicted"/>
<dbReference type="EMBL" id="JBAMMX010000019">
    <property type="protein sequence ID" value="KAK6921465.1"/>
    <property type="molecule type" value="Genomic_DNA"/>
</dbReference>
<comment type="caution">
    <text evidence="3">The sequence shown here is derived from an EMBL/GenBank/DDBJ whole genome shotgun (WGS) entry which is preliminary data.</text>
</comment>
<dbReference type="PROSITE" id="PS50181">
    <property type="entry name" value="FBOX"/>
    <property type="match status" value="1"/>
</dbReference>
<evidence type="ECO:0000313" key="3">
    <source>
        <dbReference type="EMBL" id="KAK6921465.1"/>
    </source>
</evidence>
<dbReference type="Pfam" id="PF00646">
    <property type="entry name" value="F-box"/>
    <property type="match status" value="1"/>
</dbReference>
<dbReference type="SUPFAM" id="SSF81383">
    <property type="entry name" value="F-box domain"/>
    <property type="match status" value="1"/>
</dbReference>
<gene>
    <name evidence="3" type="ORF">RJ641_011972</name>
</gene>
<sequence length="100" mass="11393">MANSKITSQGNPIPNDAEEEDRISKLPDAILTQILSRLPTELSVSTSVLSSRWRYVWTSVPDLVFEFGEAIQRDPRFINFVDRILALHNPNERIQKRGGE</sequence>
<keyword evidence="4" id="KW-1185">Reference proteome</keyword>
<evidence type="ECO:0000259" key="2">
    <source>
        <dbReference type="PROSITE" id="PS50181"/>
    </source>
</evidence>